<dbReference type="EMBL" id="OIVN01000884">
    <property type="protein sequence ID" value="SPC86886.1"/>
    <property type="molecule type" value="Genomic_DNA"/>
</dbReference>
<dbReference type="InterPro" id="IPR001878">
    <property type="entry name" value="Znf_CCHC"/>
</dbReference>
<dbReference type="SMART" id="SM00343">
    <property type="entry name" value="ZnF_C2HC"/>
    <property type="match status" value="2"/>
</dbReference>
<evidence type="ECO:0000313" key="2">
    <source>
        <dbReference type="EMBL" id="SPC86886.1"/>
    </source>
</evidence>
<dbReference type="SUPFAM" id="SSF57756">
    <property type="entry name" value="Retrovirus zinc finger-like domains"/>
    <property type="match status" value="1"/>
</dbReference>
<dbReference type="AlphaFoldDB" id="A0A2N9F7I5"/>
<feature type="domain" description="CCHC-type" evidence="1">
    <location>
        <begin position="202"/>
        <end position="218"/>
    </location>
</feature>
<reference evidence="2" key="1">
    <citation type="submission" date="2018-02" db="EMBL/GenBank/DDBJ databases">
        <authorList>
            <person name="Cohen D.B."/>
            <person name="Kent A.D."/>
        </authorList>
    </citation>
    <scope>NUCLEOTIDE SEQUENCE</scope>
</reference>
<protein>
    <recommendedName>
        <fullName evidence="1">CCHC-type domain-containing protein</fullName>
    </recommendedName>
</protein>
<organism evidence="2">
    <name type="scientific">Fagus sylvatica</name>
    <name type="common">Beechnut</name>
    <dbReference type="NCBI Taxonomy" id="28930"/>
    <lineage>
        <taxon>Eukaryota</taxon>
        <taxon>Viridiplantae</taxon>
        <taxon>Streptophyta</taxon>
        <taxon>Embryophyta</taxon>
        <taxon>Tracheophyta</taxon>
        <taxon>Spermatophyta</taxon>
        <taxon>Magnoliopsida</taxon>
        <taxon>eudicotyledons</taxon>
        <taxon>Gunneridae</taxon>
        <taxon>Pentapetalae</taxon>
        <taxon>rosids</taxon>
        <taxon>fabids</taxon>
        <taxon>Fagales</taxon>
        <taxon>Fagaceae</taxon>
        <taxon>Fagus</taxon>
    </lineage>
</organism>
<dbReference type="GO" id="GO:0003676">
    <property type="term" value="F:nucleic acid binding"/>
    <property type="evidence" value="ECO:0007669"/>
    <property type="project" value="InterPro"/>
</dbReference>
<dbReference type="GO" id="GO:0008270">
    <property type="term" value="F:zinc ion binding"/>
    <property type="evidence" value="ECO:0007669"/>
    <property type="project" value="InterPro"/>
</dbReference>
<name>A0A2N9F7I5_FAGSY</name>
<evidence type="ECO:0000259" key="1">
    <source>
        <dbReference type="SMART" id="SM00343"/>
    </source>
</evidence>
<feature type="domain" description="CCHC-type" evidence="1">
    <location>
        <begin position="220"/>
        <end position="236"/>
    </location>
</feature>
<proteinExistence type="predicted"/>
<accession>A0A2N9F7I5</accession>
<sequence>MPPVPTPSDNGDLEWSRPPDMYPWLFFTVAIEWCQLCVGVGTRSQEGKRSFKIVETRDPRTRRRLSASRTGLRHNYVMWSEDMRSFLKGHCLWCYVTCEIQTLVRSKDEYDTKFTDCLEDWDCKNHQIITWFRHSTVPTIHQQFGRYDNAKDVPLSTLKFSMSQLLSHETRLRTLQPLHPDSVLATSARPSHPSSSRNGPKYCKHCHMQGHLLSECPTIQCRYCHKIGHIIYNCPTKPPKLGQSGILPRLVNHSVVAVADESPSLSLIYFG</sequence>
<dbReference type="InterPro" id="IPR036875">
    <property type="entry name" value="Znf_CCHC_sf"/>
</dbReference>
<dbReference type="Gene3D" id="4.10.60.10">
    <property type="entry name" value="Zinc finger, CCHC-type"/>
    <property type="match status" value="1"/>
</dbReference>
<gene>
    <name evidence="2" type="ORF">FSB_LOCUS14768</name>
</gene>